<dbReference type="Gene3D" id="3.80.10.10">
    <property type="entry name" value="Ribonuclease Inhibitor"/>
    <property type="match status" value="1"/>
</dbReference>
<gene>
    <name evidence="1" type="ORF">K7432_009989</name>
</gene>
<proteinExistence type="predicted"/>
<dbReference type="InterPro" id="IPR032675">
    <property type="entry name" value="LRR_dom_sf"/>
</dbReference>
<name>A0ABR2VW86_9FUNG</name>
<protein>
    <submittedName>
        <fullName evidence="1">Uncharacterized protein</fullName>
    </submittedName>
</protein>
<dbReference type="EMBL" id="JASJQH010007530">
    <property type="protein sequence ID" value="KAK9707771.1"/>
    <property type="molecule type" value="Genomic_DNA"/>
</dbReference>
<dbReference type="SUPFAM" id="SSF52047">
    <property type="entry name" value="RNI-like"/>
    <property type="match status" value="1"/>
</dbReference>
<comment type="caution">
    <text evidence="1">The sequence shown here is derived from an EMBL/GenBank/DDBJ whole genome shotgun (WGS) entry which is preliminary data.</text>
</comment>
<accession>A0ABR2VW86</accession>
<evidence type="ECO:0000313" key="1">
    <source>
        <dbReference type="EMBL" id="KAK9707771.1"/>
    </source>
</evidence>
<evidence type="ECO:0000313" key="2">
    <source>
        <dbReference type="Proteomes" id="UP001479436"/>
    </source>
</evidence>
<dbReference type="Proteomes" id="UP001479436">
    <property type="component" value="Unassembled WGS sequence"/>
</dbReference>
<organism evidence="1 2">
    <name type="scientific">Basidiobolus ranarum</name>
    <dbReference type="NCBI Taxonomy" id="34480"/>
    <lineage>
        <taxon>Eukaryota</taxon>
        <taxon>Fungi</taxon>
        <taxon>Fungi incertae sedis</taxon>
        <taxon>Zoopagomycota</taxon>
        <taxon>Entomophthoromycotina</taxon>
        <taxon>Basidiobolomycetes</taxon>
        <taxon>Basidiobolales</taxon>
        <taxon>Basidiobolaceae</taxon>
        <taxon>Basidiobolus</taxon>
    </lineage>
</organism>
<reference evidence="1 2" key="1">
    <citation type="submission" date="2023-04" db="EMBL/GenBank/DDBJ databases">
        <title>Genome of Basidiobolus ranarum AG-B5.</title>
        <authorList>
            <person name="Stajich J.E."/>
            <person name="Carter-House D."/>
            <person name="Gryganskyi A."/>
        </authorList>
    </citation>
    <scope>NUCLEOTIDE SEQUENCE [LARGE SCALE GENOMIC DNA]</scope>
    <source>
        <strain evidence="1 2">AG-B5</strain>
    </source>
</reference>
<keyword evidence="2" id="KW-1185">Reference proteome</keyword>
<sequence length="315" mass="35984">MGKEQLLSMSIDLYNTSTLGKSVTEALQLLKPENIAGLEPKSKLPRTGILNPSWFLNTKYDSYISGTECLEAVRHAMRVLNGPVCIPKWKKLEKLYHKSNKPRGSSPKSLSKWCCKIIAKDIKSYVREDQKLISTLPLHLKENLLTQVSKLGQTNDDSLGLFFDCGYQHLNLCQGRFSYEQLMAFFYTLKSSEASHPPNVVLRLNVSFSNIQAPWFLELLQEHLKHLTHLNISGCFDRLYGRKIVHEIASHLSSLQSLNISNVIWLTDSMMKDCIDWSTQLPNLKVLVIENCPRMDGIYIQEQIQKLRPGIHIDI</sequence>